<dbReference type="Proteomes" id="UP000228621">
    <property type="component" value="Unassembled WGS sequence"/>
</dbReference>
<feature type="region of interest" description="Disordered" evidence="1">
    <location>
        <begin position="60"/>
        <end position="80"/>
    </location>
</feature>
<evidence type="ECO:0000256" key="2">
    <source>
        <dbReference type="SAM" id="SignalP"/>
    </source>
</evidence>
<accession>A0A2A5JSQ5</accession>
<dbReference type="OrthoDB" id="6315644at2"/>
<feature type="compositionally biased region" description="Basic and acidic residues" evidence="1">
    <location>
        <begin position="71"/>
        <end position="80"/>
    </location>
</feature>
<dbReference type="EMBL" id="NKHF01000028">
    <property type="protein sequence ID" value="PCK32502.1"/>
    <property type="molecule type" value="Genomic_DNA"/>
</dbReference>
<organism evidence="3 4">
    <name type="scientific">Pseudoalteromonas piscicida</name>
    <dbReference type="NCBI Taxonomy" id="43662"/>
    <lineage>
        <taxon>Bacteria</taxon>
        <taxon>Pseudomonadati</taxon>
        <taxon>Pseudomonadota</taxon>
        <taxon>Gammaproteobacteria</taxon>
        <taxon>Alteromonadales</taxon>
        <taxon>Pseudoalteromonadaceae</taxon>
        <taxon>Pseudoalteromonas</taxon>
    </lineage>
</organism>
<keyword evidence="4" id="KW-1185">Reference proteome</keyword>
<comment type="caution">
    <text evidence="3">The sequence shown here is derived from an EMBL/GenBank/DDBJ whole genome shotgun (WGS) entry which is preliminary data.</text>
</comment>
<dbReference type="RefSeq" id="WP_099641287.1">
    <property type="nucleotide sequence ID" value="NZ_JAQPZX010000004.1"/>
</dbReference>
<protein>
    <submittedName>
        <fullName evidence="3">Uncharacterized protein</fullName>
    </submittedName>
</protein>
<keyword evidence="2" id="KW-0732">Signal</keyword>
<feature type="chain" id="PRO_5013241169" evidence="2">
    <location>
        <begin position="23"/>
        <end position="80"/>
    </location>
</feature>
<reference evidence="4" key="1">
    <citation type="journal article" date="2019" name="Genome Announc.">
        <title>Draft Genome Sequence of Pseudoalteromonas piscicida Strain 36Y ROTHPW, an Hypersaline Seawater Isolate from the South Coast of Sonora, Mexico.</title>
        <authorList>
            <person name="Sanchez-Diaz R."/>
            <person name="Molina-Garza Z.J."/>
            <person name="Cruz-Suarez L.E."/>
            <person name="Selvin J."/>
            <person name="Kiran G.S."/>
            <person name="Ibarra-Gamez J.C."/>
            <person name="Gomez-Gil B."/>
            <person name="Galaviz-Silva L."/>
        </authorList>
    </citation>
    <scope>NUCLEOTIDE SEQUENCE [LARGE SCALE GENOMIC DNA]</scope>
    <source>
        <strain evidence="4">36Y_RITHPW</strain>
    </source>
</reference>
<proteinExistence type="predicted"/>
<evidence type="ECO:0000256" key="1">
    <source>
        <dbReference type="SAM" id="MobiDB-lite"/>
    </source>
</evidence>
<dbReference type="AlphaFoldDB" id="A0A2A5JSQ5"/>
<evidence type="ECO:0000313" key="4">
    <source>
        <dbReference type="Proteomes" id="UP000228621"/>
    </source>
</evidence>
<name>A0A2A5JSQ5_PSEO7</name>
<sequence length="80" mass="8744">MTTLAKLTMTTLLLTASMTTTAAEIDASILQDVKAKVTQAISESIKANLEALKMETKQSLQAAFQDNNNNEEEKKDKPND</sequence>
<gene>
    <name evidence="3" type="ORF">CEX98_06420</name>
</gene>
<evidence type="ECO:0000313" key="3">
    <source>
        <dbReference type="EMBL" id="PCK32502.1"/>
    </source>
</evidence>
<feature type="signal peptide" evidence="2">
    <location>
        <begin position="1"/>
        <end position="22"/>
    </location>
</feature>